<proteinExistence type="predicted"/>
<evidence type="ECO:0000259" key="2">
    <source>
        <dbReference type="Pfam" id="PF21741"/>
    </source>
</evidence>
<feature type="transmembrane region" description="Helical" evidence="1">
    <location>
        <begin position="41"/>
        <end position="61"/>
    </location>
</feature>
<dbReference type="Pfam" id="PF21741">
    <property type="entry name" value="DUF6867"/>
    <property type="match status" value="1"/>
</dbReference>
<sequence length="119" mass="13542">MGILWESSFGVFLFMTVFLGGGAAWLSGRAIAITWRPVAQIVLYMILLTSAVRFLYFALFQETLLSLHYYLVNLAILLAIAGLGFRVTRARQMVTQYRWLYERAGFLGWKKRPGVTDAI</sequence>
<reference evidence="3 4" key="1">
    <citation type="submission" date="2022-04" db="EMBL/GenBank/DDBJ databases">
        <authorList>
            <person name="Ye Y.-Q."/>
            <person name="Du Z.-J."/>
        </authorList>
    </citation>
    <scope>NUCLEOTIDE SEQUENCE [LARGE SCALE GENOMIC DNA]</scope>
    <source>
        <strain evidence="3 4">A6E488</strain>
    </source>
</reference>
<dbReference type="AlphaFoldDB" id="A0AAW5R140"/>
<gene>
    <name evidence="3" type="ORF">MUB46_13385</name>
</gene>
<dbReference type="EMBL" id="JALIDZ010000005">
    <property type="protein sequence ID" value="MCT8972854.1"/>
    <property type="molecule type" value="Genomic_DNA"/>
</dbReference>
<feature type="domain" description="DUF6867" evidence="2">
    <location>
        <begin position="8"/>
        <end position="112"/>
    </location>
</feature>
<organism evidence="3 4">
    <name type="scientific">Microbaculum marinisediminis</name>
    <dbReference type="NCBI Taxonomy" id="2931392"/>
    <lineage>
        <taxon>Bacteria</taxon>
        <taxon>Pseudomonadati</taxon>
        <taxon>Pseudomonadota</taxon>
        <taxon>Alphaproteobacteria</taxon>
        <taxon>Hyphomicrobiales</taxon>
        <taxon>Tepidamorphaceae</taxon>
        <taxon>Microbaculum</taxon>
    </lineage>
</organism>
<dbReference type="Proteomes" id="UP001320898">
    <property type="component" value="Unassembled WGS sequence"/>
</dbReference>
<dbReference type="InterPro" id="IPR049201">
    <property type="entry name" value="DUF6867"/>
</dbReference>
<comment type="caution">
    <text evidence="3">The sequence shown here is derived from an EMBL/GenBank/DDBJ whole genome shotgun (WGS) entry which is preliminary data.</text>
</comment>
<evidence type="ECO:0000256" key="1">
    <source>
        <dbReference type="SAM" id="Phobius"/>
    </source>
</evidence>
<keyword evidence="1" id="KW-1133">Transmembrane helix</keyword>
<evidence type="ECO:0000313" key="4">
    <source>
        <dbReference type="Proteomes" id="UP001320898"/>
    </source>
</evidence>
<keyword evidence="4" id="KW-1185">Reference proteome</keyword>
<keyword evidence="1" id="KW-0472">Membrane</keyword>
<evidence type="ECO:0000313" key="3">
    <source>
        <dbReference type="EMBL" id="MCT8972854.1"/>
    </source>
</evidence>
<name>A0AAW5R140_9HYPH</name>
<protein>
    <recommendedName>
        <fullName evidence="2">DUF6867 domain-containing protein</fullName>
    </recommendedName>
</protein>
<keyword evidence="1" id="KW-0812">Transmembrane</keyword>
<feature type="transmembrane region" description="Helical" evidence="1">
    <location>
        <begin position="67"/>
        <end position="88"/>
    </location>
</feature>
<dbReference type="RefSeq" id="WP_261616426.1">
    <property type="nucleotide sequence ID" value="NZ_JALIDZ010000005.1"/>
</dbReference>
<feature type="transmembrane region" description="Helical" evidence="1">
    <location>
        <begin position="12"/>
        <end position="32"/>
    </location>
</feature>
<accession>A0AAW5R140</accession>